<name>A0A4C1U5I4_EUMVA</name>
<dbReference type="EMBL" id="BGZK01000128">
    <property type="protein sequence ID" value="GBP21377.1"/>
    <property type="molecule type" value="Genomic_DNA"/>
</dbReference>
<keyword evidence="3" id="KW-1185">Reference proteome</keyword>
<gene>
    <name evidence="2" type="ORF">EVAR_11976_1</name>
</gene>
<evidence type="ECO:0000256" key="1">
    <source>
        <dbReference type="SAM" id="MobiDB-lite"/>
    </source>
</evidence>
<feature type="compositionally biased region" description="Basic and acidic residues" evidence="1">
    <location>
        <begin position="153"/>
        <end position="162"/>
    </location>
</feature>
<evidence type="ECO:0000313" key="3">
    <source>
        <dbReference type="Proteomes" id="UP000299102"/>
    </source>
</evidence>
<comment type="caution">
    <text evidence="2">The sequence shown here is derived from an EMBL/GenBank/DDBJ whole genome shotgun (WGS) entry which is preliminary data.</text>
</comment>
<feature type="region of interest" description="Disordered" evidence="1">
    <location>
        <begin position="1"/>
        <end position="20"/>
    </location>
</feature>
<feature type="region of interest" description="Disordered" evidence="1">
    <location>
        <begin position="119"/>
        <end position="138"/>
    </location>
</feature>
<evidence type="ECO:0000313" key="2">
    <source>
        <dbReference type="EMBL" id="GBP21377.1"/>
    </source>
</evidence>
<reference evidence="2 3" key="1">
    <citation type="journal article" date="2019" name="Commun. Biol.">
        <title>The bagworm genome reveals a unique fibroin gene that provides high tensile strength.</title>
        <authorList>
            <person name="Kono N."/>
            <person name="Nakamura H."/>
            <person name="Ohtoshi R."/>
            <person name="Tomita M."/>
            <person name="Numata K."/>
            <person name="Arakawa K."/>
        </authorList>
    </citation>
    <scope>NUCLEOTIDE SEQUENCE [LARGE SCALE GENOMIC DNA]</scope>
</reference>
<accession>A0A4C1U5I4</accession>
<feature type="region of interest" description="Disordered" evidence="1">
    <location>
        <begin position="151"/>
        <end position="171"/>
    </location>
</feature>
<proteinExistence type="predicted"/>
<protein>
    <submittedName>
        <fullName evidence="2">Uncharacterized protein</fullName>
    </submittedName>
</protein>
<sequence length="171" mass="18945">MFQTRAFPKRVTRLTTPTTGPTAAVTGIARDGCATGATRGSASRTGRRRAGRGARPLLLCAVPGAVAPRARHFARCWPRSARCCWRPRARLARRSDPPDRARAYSECAQREFDDLRGAREGRALRPAPPAARGRPQARRCPYRVTVRSAIESPSHDDVDTKRRSYKGFSLF</sequence>
<organism evidence="2 3">
    <name type="scientific">Eumeta variegata</name>
    <name type="common">Bagworm moth</name>
    <name type="synonym">Eumeta japonica</name>
    <dbReference type="NCBI Taxonomy" id="151549"/>
    <lineage>
        <taxon>Eukaryota</taxon>
        <taxon>Metazoa</taxon>
        <taxon>Ecdysozoa</taxon>
        <taxon>Arthropoda</taxon>
        <taxon>Hexapoda</taxon>
        <taxon>Insecta</taxon>
        <taxon>Pterygota</taxon>
        <taxon>Neoptera</taxon>
        <taxon>Endopterygota</taxon>
        <taxon>Lepidoptera</taxon>
        <taxon>Glossata</taxon>
        <taxon>Ditrysia</taxon>
        <taxon>Tineoidea</taxon>
        <taxon>Psychidae</taxon>
        <taxon>Oiketicinae</taxon>
        <taxon>Eumeta</taxon>
    </lineage>
</organism>
<dbReference type="AlphaFoldDB" id="A0A4C1U5I4"/>
<dbReference type="Proteomes" id="UP000299102">
    <property type="component" value="Unassembled WGS sequence"/>
</dbReference>